<dbReference type="Gene3D" id="3.40.50.300">
    <property type="entry name" value="P-loop containing nucleotide triphosphate hydrolases"/>
    <property type="match status" value="1"/>
</dbReference>
<evidence type="ECO:0008006" key="4">
    <source>
        <dbReference type="Google" id="ProtNLM"/>
    </source>
</evidence>
<feature type="coiled-coil region" evidence="1">
    <location>
        <begin position="294"/>
        <end position="342"/>
    </location>
</feature>
<dbReference type="RefSeq" id="WP_377369467.1">
    <property type="nucleotide sequence ID" value="NZ_JAOTJD010000014.1"/>
</dbReference>
<evidence type="ECO:0000313" key="3">
    <source>
        <dbReference type="Proteomes" id="UP001598130"/>
    </source>
</evidence>
<comment type="caution">
    <text evidence="2">The sequence shown here is derived from an EMBL/GenBank/DDBJ whole genome shotgun (WGS) entry which is preliminary data.</text>
</comment>
<proteinExistence type="predicted"/>
<dbReference type="PIRSF" id="PIRSF029407">
    <property type="entry name" value="UCP029407"/>
    <property type="match status" value="1"/>
</dbReference>
<gene>
    <name evidence="2" type="ORF">OCL97_08865</name>
</gene>
<evidence type="ECO:0000313" key="2">
    <source>
        <dbReference type="EMBL" id="MFD3264070.1"/>
    </source>
</evidence>
<evidence type="ECO:0000256" key="1">
    <source>
        <dbReference type="SAM" id="Coils"/>
    </source>
</evidence>
<keyword evidence="3" id="KW-1185">Reference proteome</keyword>
<keyword evidence="1" id="KW-0175">Coiled coil</keyword>
<dbReference type="InterPro" id="IPR027417">
    <property type="entry name" value="P-loop_NTPase"/>
</dbReference>
<reference evidence="2 3" key="1">
    <citation type="submission" date="2022-09" db="EMBL/GenBank/DDBJ databases">
        <title>New species of Phenylobacterium.</title>
        <authorList>
            <person name="Mieszkin S."/>
        </authorList>
    </citation>
    <scope>NUCLEOTIDE SEQUENCE [LARGE SCALE GENOMIC DNA]</scope>
    <source>
        <strain evidence="2 3">HK31-G</strain>
    </source>
</reference>
<sequence>MARTTTRPAKSAAYLVLGMHRSGTSAVTQLLALAGAELPQNVMPGDEHNAKGYFEPWKIALFNDARLRAAGSAWDDVFALPYAPLPEADEAEWTARALALYRDEFGEARFPLLKDPRVSVLGPMWRHVLETVGLSARVVIPVRSPLAVAGSLARRDGFPVEKSVLLWCVYMLAAELYSRDLPRAFVSYDGLLADWRGEVARIEAAHGAALPRMSPHAQAQIDQFLTGDLRHNAGGGDLSAVPIVGPLAKTVHDWFEAASVGPAPPLAPLEAAAVQIAELKARMGVFVSPVTSALSAASAELDEERQQRQRERLHTHQIETELALLRRERAAIEAQVDAMLAAR</sequence>
<organism evidence="2 3">
    <name type="scientific">Phenylobacterium ferrooxidans</name>
    <dbReference type="NCBI Taxonomy" id="2982689"/>
    <lineage>
        <taxon>Bacteria</taxon>
        <taxon>Pseudomonadati</taxon>
        <taxon>Pseudomonadota</taxon>
        <taxon>Alphaproteobacteria</taxon>
        <taxon>Caulobacterales</taxon>
        <taxon>Caulobacteraceae</taxon>
        <taxon>Phenylobacterium</taxon>
    </lineage>
</organism>
<dbReference type="SUPFAM" id="SSF52540">
    <property type="entry name" value="P-loop containing nucleoside triphosphate hydrolases"/>
    <property type="match status" value="1"/>
</dbReference>
<dbReference type="EMBL" id="JAOTJD010000014">
    <property type="protein sequence ID" value="MFD3264070.1"/>
    <property type="molecule type" value="Genomic_DNA"/>
</dbReference>
<dbReference type="Proteomes" id="UP001598130">
    <property type="component" value="Unassembled WGS sequence"/>
</dbReference>
<accession>A0ABW6CLW9</accession>
<protein>
    <recommendedName>
        <fullName evidence="4">Sulfotransferase family protein</fullName>
    </recommendedName>
</protein>
<name>A0ABW6CLW9_9CAUL</name>
<dbReference type="InterPro" id="IPR014556">
    <property type="entry name" value="UCP029407"/>
</dbReference>